<evidence type="ECO:0000313" key="4">
    <source>
        <dbReference type="Proteomes" id="UP000542125"/>
    </source>
</evidence>
<keyword evidence="4" id="KW-1185">Reference proteome</keyword>
<name>A0A7Y9IV51_9BURK</name>
<feature type="chain" id="PRO_5031358252" evidence="1">
    <location>
        <begin position="25"/>
        <end position="235"/>
    </location>
</feature>
<sequence>MTLSALLSGVMAAIGILATAGALAQSPSMNDVQQRDAQQRDQALASTRQHYADRKAGFAQDMARRDVVMLGDSLTEGGDWNAFFPGVGIANRGIGGDSTEGMVQRLDSVLGVSPRKVFVMAGINDIAVYKKPVTEVFEHYKRIIDTLTRAKIQVIVQSTLFTGPAFPPAVNASVKDLNGRLHALCARGPCVYVNVNPALAPTGTLDLRYTSDHLHLNAAGYQAWVQAITPAMRRR</sequence>
<proteinExistence type="predicted"/>
<dbReference type="AlphaFoldDB" id="A0A7Y9IV51"/>
<dbReference type="RefSeq" id="WP_179585970.1">
    <property type="nucleotide sequence ID" value="NZ_JACBYR010000001.1"/>
</dbReference>
<accession>A0A7Y9IV51</accession>
<protein>
    <submittedName>
        <fullName evidence="3">Lysophospholipase L1-like esterase</fullName>
    </submittedName>
</protein>
<dbReference type="Pfam" id="PF13472">
    <property type="entry name" value="Lipase_GDSL_2"/>
    <property type="match status" value="1"/>
</dbReference>
<dbReference type="SUPFAM" id="SSF52266">
    <property type="entry name" value="SGNH hydrolase"/>
    <property type="match status" value="1"/>
</dbReference>
<dbReference type="EMBL" id="JACBYR010000001">
    <property type="protein sequence ID" value="NYE82804.1"/>
    <property type="molecule type" value="Genomic_DNA"/>
</dbReference>
<keyword evidence="1" id="KW-0732">Signal</keyword>
<dbReference type="InterPro" id="IPR036514">
    <property type="entry name" value="SGNH_hydro_sf"/>
</dbReference>
<evidence type="ECO:0000256" key="1">
    <source>
        <dbReference type="SAM" id="SignalP"/>
    </source>
</evidence>
<dbReference type="InterPro" id="IPR013830">
    <property type="entry name" value="SGNH_hydro"/>
</dbReference>
<evidence type="ECO:0000259" key="2">
    <source>
        <dbReference type="Pfam" id="PF13472"/>
    </source>
</evidence>
<dbReference type="PROSITE" id="PS01098">
    <property type="entry name" value="LIPASE_GDSL_SER"/>
    <property type="match status" value="1"/>
</dbReference>
<dbReference type="GO" id="GO:0006629">
    <property type="term" value="P:lipid metabolic process"/>
    <property type="evidence" value="ECO:0007669"/>
    <property type="project" value="InterPro"/>
</dbReference>
<dbReference type="PANTHER" id="PTHR30383">
    <property type="entry name" value="THIOESTERASE 1/PROTEASE 1/LYSOPHOSPHOLIPASE L1"/>
    <property type="match status" value="1"/>
</dbReference>
<dbReference type="InterPro" id="IPR008265">
    <property type="entry name" value="Lipase_GDSL_AS"/>
</dbReference>
<dbReference type="InterPro" id="IPR051532">
    <property type="entry name" value="Ester_Hydrolysis_Enzymes"/>
</dbReference>
<dbReference type="Gene3D" id="3.40.50.1110">
    <property type="entry name" value="SGNH hydrolase"/>
    <property type="match status" value="1"/>
</dbReference>
<dbReference type="GO" id="GO:0004622">
    <property type="term" value="F:phosphatidylcholine lysophospholipase activity"/>
    <property type="evidence" value="ECO:0007669"/>
    <property type="project" value="TreeGrafter"/>
</dbReference>
<organism evidence="3 4">
    <name type="scientific">Pigmentiphaga litoralis</name>
    <dbReference type="NCBI Taxonomy" id="516702"/>
    <lineage>
        <taxon>Bacteria</taxon>
        <taxon>Pseudomonadati</taxon>
        <taxon>Pseudomonadota</taxon>
        <taxon>Betaproteobacteria</taxon>
        <taxon>Burkholderiales</taxon>
        <taxon>Alcaligenaceae</taxon>
        <taxon>Pigmentiphaga</taxon>
    </lineage>
</organism>
<dbReference type="PANTHER" id="PTHR30383:SF5">
    <property type="entry name" value="SGNH HYDROLASE-TYPE ESTERASE DOMAIN-CONTAINING PROTEIN"/>
    <property type="match status" value="1"/>
</dbReference>
<reference evidence="3 4" key="1">
    <citation type="submission" date="2020-07" db="EMBL/GenBank/DDBJ databases">
        <title>Genomic Encyclopedia of Type Strains, Phase IV (KMG-V): Genome sequencing to study the core and pangenomes of soil and plant-associated prokaryotes.</title>
        <authorList>
            <person name="Whitman W."/>
        </authorList>
    </citation>
    <scope>NUCLEOTIDE SEQUENCE [LARGE SCALE GENOMIC DNA]</scope>
    <source>
        <strain evidence="3 4">SAS40</strain>
    </source>
</reference>
<comment type="caution">
    <text evidence="3">The sequence shown here is derived from an EMBL/GenBank/DDBJ whole genome shotgun (WGS) entry which is preliminary data.</text>
</comment>
<gene>
    <name evidence="3" type="ORF">FHW18_002075</name>
</gene>
<dbReference type="Proteomes" id="UP000542125">
    <property type="component" value="Unassembled WGS sequence"/>
</dbReference>
<evidence type="ECO:0000313" key="3">
    <source>
        <dbReference type="EMBL" id="NYE82804.1"/>
    </source>
</evidence>
<feature type="domain" description="SGNH hydrolase-type esterase" evidence="2">
    <location>
        <begin position="70"/>
        <end position="223"/>
    </location>
</feature>
<feature type="signal peptide" evidence="1">
    <location>
        <begin position="1"/>
        <end position="24"/>
    </location>
</feature>